<comment type="subcellular location">
    <subcellularLocation>
        <location evidence="1">Cell membrane</location>
        <topology evidence="1">Multi-pass membrane protein</topology>
    </subcellularLocation>
</comment>
<name>A0A3B1C836_9ZZZZ</name>
<sequence>MKASNMMASTLVMGAIAVTLMVIGHFRGQGEHIEGIKTGFGMLVSLLPLLVFAFMVAGMAQALIPREFIAHWIGEGSGLRGVLVGTVAGALTPGGPFVSFPIAAGLMGAGACIGPLVAYITGWLLLAVTRIPLEVGILGWRLTLIRLACTFFVPTLAGYLAHIIFDCQGLAKFGK</sequence>
<comment type="similarity">
    <text evidence="2">Belongs to the UPF0718 family.</text>
</comment>
<evidence type="ECO:0000256" key="6">
    <source>
        <dbReference type="ARBA" id="ARBA00023136"/>
    </source>
</evidence>
<evidence type="ECO:0000313" key="7">
    <source>
        <dbReference type="EMBL" id="VAX19040.1"/>
    </source>
</evidence>
<dbReference type="GO" id="GO:0005886">
    <property type="term" value="C:plasma membrane"/>
    <property type="evidence" value="ECO:0007669"/>
    <property type="project" value="UniProtKB-SubCell"/>
</dbReference>
<evidence type="ECO:0008006" key="8">
    <source>
        <dbReference type="Google" id="ProtNLM"/>
    </source>
</evidence>
<keyword evidence="4" id="KW-0812">Transmembrane</keyword>
<protein>
    <recommendedName>
        <fullName evidence="8">Permease</fullName>
    </recommendedName>
</protein>
<evidence type="ECO:0000256" key="5">
    <source>
        <dbReference type="ARBA" id="ARBA00022989"/>
    </source>
</evidence>
<keyword evidence="3" id="KW-1003">Cell membrane</keyword>
<dbReference type="Pfam" id="PF03773">
    <property type="entry name" value="ArsP_1"/>
    <property type="match status" value="1"/>
</dbReference>
<evidence type="ECO:0000256" key="2">
    <source>
        <dbReference type="ARBA" id="ARBA00006386"/>
    </source>
</evidence>
<evidence type="ECO:0000256" key="4">
    <source>
        <dbReference type="ARBA" id="ARBA00022692"/>
    </source>
</evidence>
<evidence type="ECO:0000256" key="3">
    <source>
        <dbReference type="ARBA" id="ARBA00022475"/>
    </source>
</evidence>
<dbReference type="InterPro" id="IPR005524">
    <property type="entry name" value="DUF318"/>
</dbReference>
<evidence type="ECO:0000256" key="1">
    <source>
        <dbReference type="ARBA" id="ARBA00004651"/>
    </source>
</evidence>
<keyword evidence="5" id="KW-1133">Transmembrane helix</keyword>
<proteinExistence type="inferred from homology"/>
<dbReference type="EMBL" id="UOGB01000131">
    <property type="protein sequence ID" value="VAX19040.1"/>
    <property type="molecule type" value="Genomic_DNA"/>
</dbReference>
<accession>A0A3B1C836</accession>
<organism evidence="7">
    <name type="scientific">hydrothermal vent metagenome</name>
    <dbReference type="NCBI Taxonomy" id="652676"/>
    <lineage>
        <taxon>unclassified sequences</taxon>
        <taxon>metagenomes</taxon>
        <taxon>ecological metagenomes</taxon>
    </lineage>
</organism>
<reference evidence="7" key="1">
    <citation type="submission" date="2018-06" db="EMBL/GenBank/DDBJ databases">
        <authorList>
            <person name="Zhirakovskaya E."/>
        </authorList>
    </citation>
    <scope>NUCLEOTIDE SEQUENCE</scope>
</reference>
<gene>
    <name evidence="7" type="ORF">MNBD_NITROSPINAE03-922</name>
</gene>
<keyword evidence="6" id="KW-0472">Membrane</keyword>
<dbReference type="AlphaFoldDB" id="A0A3B1C836"/>